<dbReference type="RefSeq" id="YP_010104277.1">
    <property type="nucleotide sequence ID" value="NC_055816.1"/>
</dbReference>
<name>A0A5P8DA68_9CAUD</name>
<dbReference type="KEGG" id="vg:65122220"/>
<accession>A0A5P8DA68</accession>
<proteinExistence type="predicted"/>
<evidence type="ECO:0000256" key="1">
    <source>
        <dbReference type="SAM" id="MobiDB-lite"/>
    </source>
</evidence>
<sequence>MTAIEKWPKDLTGRPPRFDPNAITDPLVREEWRHLADYGWDDNRIARRLGLATASLTKMAERHRQRSTMQDTDNRSHPHRKASTSSPQKKADRG</sequence>
<feature type="region of interest" description="Disordered" evidence="1">
    <location>
        <begin position="1"/>
        <end position="22"/>
    </location>
</feature>
<evidence type="ECO:0000313" key="2">
    <source>
        <dbReference type="EMBL" id="QFP95888.1"/>
    </source>
</evidence>
<reference evidence="2 3" key="1">
    <citation type="submission" date="2019-08" db="EMBL/GenBank/DDBJ databases">
        <authorList>
            <person name="Fong R.M."/>
            <person name="Hays E.G."/>
            <person name="Kim K."/>
            <person name="Kina Wei M.H."/>
            <person name="Lechuga A.S."/>
            <person name="Lee D.E."/>
            <person name="Ly A.M."/>
            <person name="Patel N.R."/>
            <person name="Sell P.J."/>
            <person name="Yuen A.G."/>
            <person name="Zhang D.M."/>
            <person name="Reddi K."/>
            <person name="Freise A.C."/>
            <person name="Moberg-Parker J."/>
            <person name="Garlena R.A."/>
            <person name="Russell D.A."/>
            <person name="Pope W.H."/>
            <person name="Jacobs-Sera D."/>
            <person name="Hatfull G.F."/>
        </authorList>
    </citation>
    <scope>NUCLEOTIDE SEQUENCE [LARGE SCALE GENOMIC DNA]</scope>
</reference>
<dbReference type="Proteomes" id="UP000325475">
    <property type="component" value="Segment"/>
</dbReference>
<protein>
    <submittedName>
        <fullName evidence="2">Helix-turn-helix DNA binding domain protein</fullName>
    </submittedName>
</protein>
<evidence type="ECO:0000313" key="3">
    <source>
        <dbReference type="Proteomes" id="UP000325475"/>
    </source>
</evidence>
<gene>
    <name evidence="2" type="primary">63</name>
    <name evidence="2" type="ORF">SEA_FIREBALL_63</name>
</gene>
<dbReference type="GeneID" id="65122220"/>
<feature type="compositionally biased region" description="Basic and acidic residues" evidence="1">
    <location>
        <begin position="1"/>
        <end position="12"/>
    </location>
</feature>
<dbReference type="EMBL" id="MN284907">
    <property type="protein sequence ID" value="QFP95888.1"/>
    <property type="molecule type" value="Genomic_DNA"/>
</dbReference>
<keyword evidence="3" id="KW-1185">Reference proteome</keyword>
<feature type="region of interest" description="Disordered" evidence="1">
    <location>
        <begin position="56"/>
        <end position="94"/>
    </location>
</feature>
<organism evidence="2 3">
    <name type="scientific">Gordonia phage Fireball</name>
    <dbReference type="NCBI Taxonomy" id="2652412"/>
    <lineage>
        <taxon>Viruses</taxon>
        <taxon>Duplodnaviria</taxon>
        <taxon>Heunggongvirae</taxon>
        <taxon>Uroviricota</taxon>
        <taxon>Caudoviricetes</taxon>
        <taxon>Stackebrandtviridae</taxon>
        <taxon>Frickvirinae</taxon>
        <taxon>Wizardvirus</taxon>
        <taxon>Wizardvirus fireball</taxon>
    </lineage>
</organism>